<dbReference type="GeneID" id="36399933"/>
<dbReference type="EMBL" id="CCYD01002696">
    <property type="protein sequence ID" value="CEG47735.1"/>
    <property type="molecule type" value="Genomic_DNA"/>
</dbReference>
<name>A0A0P1B0R3_PLAHL</name>
<accession>A0A0P1B0R3</accession>
<proteinExistence type="predicted"/>
<dbReference type="RefSeq" id="XP_024584104.1">
    <property type="nucleotide sequence ID" value="XM_024718735.1"/>
</dbReference>
<evidence type="ECO:0000313" key="2">
    <source>
        <dbReference type="Proteomes" id="UP000054928"/>
    </source>
</evidence>
<reference evidence="2" key="1">
    <citation type="submission" date="2014-09" db="EMBL/GenBank/DDBJ databases">
        <authorList>
            <person name="Sharma Rahul"/>
            <person name="Thines Marco"/>
        </authorList>
    </citation>
    <scope>NUCLEOTIDE SEQUENCE [LARGE SCALE GENOMIC DNA]</scope>
</reference>
<keyword evidence="2" id="KW-1185">Reference proteome</keyword>
<dbReference type="Proteomes" id="UP000054928">
    <property type="component" value="Unassembled WGS sequence"/>
</dbReference>
<evidence type="ECO:0000313" key="1">
    <source>
        <dbReference type="EMBL" id="CEG47735.1"/>
    </source>
</evidence>
<dbReference type="AlphaFoldDB" id="A0A0P1B0R3"/>
<sequence>MSKMKLMRKVSAASMILKPLSSICGRKCCWEPAELRELGHMKMTTDIQL</sequence>
<protein>
    <submittedName>
        <fullName evidence="1">Uncharacterized protein</fullName>
    </submittedName>
</protein>
<organism evidence="1 2">
    <name type="scientific">Plasmopara halstedii</name>
    <name type="common">Downy mildew of sunflower</name>
    <dbReference type="NCBI Taxonomy" id="4781"/>
    <lineage>
        <taxon>Eukaryota</taxon>
        <taxon>Sar</taxon>
        <taxon>Stramenopiles</taxon>
        <taxon>Oomycota</taxon>
        <taxon>Peronosporomycetes</taxon>
        <taxon>Peronosporales</taxon>
        <taxon>Peronosporaceae</taxon>
        <taxon>Plasmopara</taxon>
    </lineage>
</organism>